<dbReference type="KEGG" id="tput:QJT81_13530"/>
<sequence length="89" mass="10164">MLSQNNCVIALLVAVTLLIASPVDASLKNYPISQEAADTHIVLPDLYEKLRTLLGEKLYRDLLQHNEFIVLQELVLTHFETHYPVYSKQ</sequence>
<dbReference type="AlphaFoldDB" id="A0AA95H9M1"/>
<reference evidence="1" key="1">
    <citation type="journal article" date="2023" name="Int. J. Mol. Sci.">
        <title>Metagenomics Revealed a New Genus 'Candidatus Thiocaldithrix dubininis' gen. nov., sp. nov. and a New Species 'Candidatus Thiothrix putei' sp. nov. in the Family Thiotrichaceae, Some Members of Which Have Traits of Both Na+- and H+-Motive Energetics.</title>
        <authorList>
            <person name="Ravin N.V."/>
            <person name="Muntyan M.S."/>
            <person name="Smolyakov D.D."/>
            <person name="Rudenko T.S."/>
            <person name="Beletsky A.V."/>
            <person name="Mardanov A.V."/>
            <person name="Grabovich M.Y."/>
        </authorList>
    </citation>
    <scope>NUCLEOTIDE SEQUENCE</scope>
    <source>
        <strain evidence="1">GKL-02</strain>
    </source>
</reference>
<proteinExistence type="predicted"/>
<name>A0AA95H9M1_9GAMM</name>
<protein>
    <submittedName>
        <fullName evidence="1">Uncharacterized protein</fullName>
    </submittedName>
</protein>
<dbReference type="EMBL" id="CP124756">
    <property type="protein sequence ID" value="WGZ92855.1"/>
    <property type="molecule type" value="Genomic_DNA"/>
</dbReference>
<gene>
    <name evidence="1" type="ORF">QJT81_13530</name>
</gene>
<dbReference type="Proteomes" id="UP001301326">
    <property type="component" value="Chromosome"/>
</dbReference>
<accession>A0AA95H9M1</accession>
<organism evidence="1">
    <name type="scientific">Candidatus Thiothrix putei</name>
    <dbReference type="NCBI Taxonomy" id="3080811"/>
    <lineage>
        <taxon>Bacteria</taxon>
        <taxon>Pseudomonadati</taxon>
        <taxon>Pseudomonadota</taxon>
        <taxon>Gammaproteobacteria</taxon>
        <taxon>Thiotrichales</taxon>
        <taxon>Thiotrichaceae</taxon>
        <taxon>Thiothrix</taxon>
    </lineage>
</organism>
<evidence type="ECO:0000313" key="1">
    <source>
        <dbReference type="EMBL" id="WGZ92855.1"/>
    </source>
</evidence>
<reference evidence="1" key="2">
    <citation type="submission" date="2023-04" db="EMBL/GenBank/DDBJ databases">
        <authorList>
            <person name="Beletskiy A.V."/>
            <person name="Mardanov A.V."/>
            <person name="Ravin N.V."/>
        </authorList>
    </citation>
    <scope>NUCLEOTIDE SEQUENCE</scope>
    <source>
        <strain evidence="1">GKL-02</strain>
    </source>
</reference>